<keyword evidence="3" id="KW-0808">Transferase</keyword>
<organism evidence="10 11">
    <name type="scientific">Aristolochia fimbriata</name>
    <name type="common">White veined hardy Dutchman's pipe vine</name>
    <dbReference type="NCBI Taxonomy" id="158543"/>
    <lineage>
        <taxon>Eukaryota</taxon>
        <taxon>Viridiplantae</taxon>
        <taxon>Streptophyta</taxon>
        <taxon>Embryophyta</taxon>
        <taxon>Tracheophyta</taxon>
        <taxon>Spermatophyta</taxon>
        <taxon>Magnoliopsida</taxon>
        <taxon>Magnoliidae</taxon>
        <taxon>Piperales</taxon>
        <taxon>Aristolochiaceae</taxon>
        <taxon>Aristolochia</taxon>
    </lineage>
</organism>
<dbReference type="GO" id="GO:0004674">
    <property type="term" value="F:protein serine/threonine kinase activity"/>
    <property type="evidence" value="ECO:0007669"/>
    <property type="project" value="UniProtKB-KW"/>
</dbReference>
<reference evidence="10 11" key="1">
    <citation type="submission" date="2021-07" db="EMBL/GenBank/DDBJ databases">
        <title>The Aristolochia fimbriata genome: insights into angiosperm evolution, floral development and chemical biosynthesis.</title>
        <authorList>
            <person name="Jiao Y."/>
        </authorList>
    </citation>
    <scope>NUCLEOTIDE SEQUENCE [LARGE SCALE GENOMIC DNA]</scope>
    <source>
        <strain evidence="10">IBCAS-2021</strain>
        <tissue evidence="10">Leaf</tissue>
    </source>
</reference>
<feature type="compositionally biased region" description="Low complexity" evidence="8">
    <location>
        <begin position="612"/>
        <end position="624"/>
    </location>
</feature>
<feature type="region of interest" description="Disordered" evidence="8">
    <location>
        <begin position="593"/>
        <end position="732"/>
    </location>
</feature>
<feature type="compositionally biased region" description="Polar residues" evidence="8">
    <location>
        <begin position="629"/>
        <end position="645"/>
    </location>
</feature>
<evidence type="ECO:0000256" key="8">
    <source>
        <dbReference type="SAM" id="MobiDB-lite"/>
    </source>
</evidence>
<dbReference type="PROSITE" id="PS00107">
    <property type="entry name" value="PROTEIN_KINASE_ATP"/>
    <property type="match status" value="1"/>
</dbReference>
<feature type="region of interest" description="Disordered" evidence="8">
    <location>
        <begin position="744"/>
        <end position="770"/>
    </location>
</feature>
<dbReference type="PANTHER" id="PTHR24058">
    <property type="entry name" value="DUAL SPECIFICITY PROTEIN KINASE"/>
    <property type="match status" value="1"/>
</dbReference>
<evidence type="ECO:0000313" key="10">
    <source>
        <dbReference type="EMBL" id="KAG9452914.1"/>
    </source>
</evidence>
<protein>
    <recommendedName>
        <fullName evidence="9">Protein kinase domain-containing protein</fullName>
    </recommendedName>
</protein>
<evidence type="ECO:0000256" key="7">
    <source>
        <dbReference type="PROSITE-ProRule" id="PRU10141"/>
    </source>
</evidence>
<comment type="caution">
    <text evidence="10">The sequence shown here is derived from an EMBL/GenBank/DDBJ whole genome shotgun (WGS) entry which is preliminary data.</text>
</comment>
<dbReference type="PANTHER" id="PTHR24058:SF17">
    <property type="entry name" value="HOMEODOMAIN INTERACTING PROTEIN KINASE, ISOFORM D"/>
    <property type="match status" value="1"/>
</dbReference>
<dbReference type="Gene3D" id="3.30.200.20">
    <property type="entry name" value="Phosphorylase Kinase, domain 1"/>
    <property type="match status" value="1"/>
</dbReference>
<dbReference type="Gene3D" id="1.10.510.10">
    <property type="entry name" value="Transferase(Phosphotransferase) domain 1"/>
    <property type="match status" value="1"/>
</dbReference>
<feature type="region of interest" description="Disordered" evidence="8">
    <location>
        <begin position="874"/>
        <end position="956"/>
    </location>
</feature>
<sequence length="956" mass="104218">MEEASTSSAEGFYPAPDAVNCRPRSSWTPRRGPFSPYVLQSSASPSGLAQRSSSLRVVVKRPLVARLTKDIVETYHNCNPTFKYSDALNPKRFLTNPSVGVQNDGYDNVNSDLILSVNFVLVNRSQQRYIVKDILGQGTFGQVVKCQVSETDSHVAVKVIKNQDAYTQQALVEVHILGLLNSKFDPDDNNHIVRMLDYFVYQHHLCITFEMLGSNLYELIRMNSFKGLPLSIIQLFSKQILRALVVMKEAGIIHCDLKPENILISTSLNPAEIKIIDFGSACFEHRTVYSYIQSRYYRSPEVLLGYPYTTAIDMWSFGCIVAELFLGLPLFPGASEFDLLKRMTATLGLQPPDHILNVARNTNKFFKRIGHIEDTGDAGASIGCKSPYQILTEEEYEARERKKPVMGKQYFNFVTLEDIVKNYPHRKNLPDEEIAKENSTRLALIDFLKGLVEFDPVKRWSPLQAVRHPFVTGEPFTSPYRPLLETPRIPVSQTVMVDYKPGGGRLVDSGLSPQVAKMNKGYLPNSPHYQMSSFSVASSYGSMGSYGSYNDGIGVGGSYGSYGDSNAYAYHPSVVGPSGMSIHAHGGASILGASPDASRWRTSQMHQGNGFGASPSAAGAAFGPMSLGASPSQFTPPNSQIQVTGGSPGKYGGPASPARSASIHGSPLSKAAAVGQFNRRRSLGHPTGVSSFQPQENNATSQHWQGHQADAITSASHHDGSSRGHLGSPRGMQIQQTSNFHHWRVQKESSEKLECSSSSPPDPGDWDPNYSDELLLQDDASDVSYINAGIATGMRLSHPLGSAILTGAVGKFNQGSNQLATSSSCSTTNLRSNATVQAYSHVHGNPTSASEMHAMGYGPRSVPKQPPLHHVMPHFMPQSSPSRFSQQQQPTHRFNHNHGQSTFARGQPTPSCNTTGPRSPGQGAFASGSSWGRRAGHPISANPPLSHARKDYGRIS</sequence>
<dbReference type="PROSITE" id="PS50011">
    <property type="entry name" value="PROTEIN_KINASE_DOM"/>
    <property type="match status" value="1"/>
</dbReference>
<dbReference type="SMART" id="SM00220">
    <property type="entry name" value="S_TKc"/>
    <property type="match status" value="1"/>
</dbReference>
<evidence type="ECO:0000259" key="9">
    <source>
        <dbReference type="PROSITE" id="PS50011"/>
    </source>
</evidence>
<feature type="compositionally biased region" description="Low complexity" evidence="8">
    <location>
        <begin position="877"/>
        <end position="890"/>
    </location>
</feature>
<dbReference type="FunFam" id="3.30.200.20:FF:000087">
    <property type="entry name" value="Dual specificity tyrosine-phosphorylation-regulated kinase 1A"/>
    <property type="match status" value="1"/>
</dbReference>
<dbReference type="SUPFAM" id="SSF56112">
    <property type="entry name" value="Protein kinase-like (PK-like)"/>
    <property type="match status" value="1"/>
</dbReference>
<evidence type="ECO:0000256" key="3">
    <source>
        <dbReference type="ARBA" id="ARBA00022679"/>
    </source>
</evidence>
<dbReference type="EMBL" id="JAINDJ010000003">
    <property type="protein sequence ID" value="KAG9452914.1"/>
    <property type="molecule type" value="Genomic_DNA"/>
</dbReference>
<gene>
    <name evidence="10" type="ORF">H6P81_005818</name>
</gene>
<dbReference type="Proteomes" id="UP000825729">
    <property type="component" value="Unassembled WGS sequence"/>
</dbReference>
<dbReference type="AlphaFoldDB" id="A0AAV7EWP5"/>
<dbReference type="CDD" id="cd14212">
    <property type="entry name" value="PKc_YAK1"/>
    <property type="match status" value="1"/>
</dbReference>
<dbReference type="InterPro" id="IPR000719">
    <property type="entry name" value="Prot_kinase_dom"/>
</dbReference>
<dbReference type="GO" id="GO:0005524">
    <property type="term" value="F:ATP binding"/>
    <property type="evidence" value="ECO:0007669"/>
    <property type="project" value="UniProtKB-UniRule"/>
</dbReference>
<evidence type="ECO:0000256" key="4">
    <source>
        <dbReference type="ARBA" id="ARBA00022741"/>
    </source>
</evidence>
<keyword evidence="4 7" id="KW-0547">Nucleotide-binding</keyword>
<accession>A0AAV7EWP5</accession>
<keyword evidence="5" id="KW-0418">Kinase</keyword>
<evidence type="ECO:0000256" key="2">
    <source>
        <dbReference type="ARBA" id="ARBA00022527"/>
    </source>
</evidence>
<comment type="similarity">
    <text evidence="1">Belongs to the protein kinase superfamily. CMGC Ser/Thr protein kinase family. MNB/DYRK subfamily.</text>
</comment>
<dbReference type="InterPro" id="IPR011009">
    <property type="entry name" value="Kinase-like_dom_sf"/>
</dbReference>
<dbReference type="GO" id="GO:0004713">
    <property type="term" value="F:protein tyrosine kinase activity"/>
    <property type="evidence" value="ECO:0007669"/>
    <property type="project" value="TreeGrafter"/>
</dbReference>
<dbReference type="InterPro" id="IPR008271">
    <property type="entry name" value="Ser/Thr_kinase_AS"/>
</dbReference>
<feature type="compositionally biased region" description="Basic and acidic residues" evidence="8">
    <location>
        <begin position="745"/>
        <end position="754"/>
    </location>
</feature>
<keyword evidence="11" id="KW-1185">Reference proteome</keyword>
<dbReference type="Pfam" id="PF00069">
    <property type="entry name" value="Pkinase"/>
    <property type="match status" value="1"/>
</dbReference>
<dbReference type="GO" id="GO:0005737">
    <property type="term" value="C:cytoplasm"/>
    <property type="evidence" value="ECO:0007669"/>
    <property type="project" value="TreeGrafter"/>
</dbReference>
<evidence type="ECO:0000313" key="11">
    <source>
        <dbReference type="Proteomes" id="UP000825729"/>
    </source>
</evidence>
<keyword evidence="6 7" id="KW-0067">ATP-binding</keyword>
<evidence type="ECO:0000256" key="5">
    <source>
        <dbReference type="ARBA" id="ARBA00022777"/>
    </source>
</evidence>
<evidence type="ECO:0000256" key="6">
    <source>
        <dbReference type="ARBA" id="ARBA00022840"/>
    </source>
</evidence>
<dbReference type="InterPro" id="IPR017441">
    <property type="entry name" value="Protein_kinase_ATP_BS"/>
</dbReference>
<feature type="compositionally biased region" description="Polar residues" evidence="8">
    <location>
        <begin position="897"/>
        <end position="917"/>
    </location>
</feature>
<feature type="binding site" evidence="7">
    <location>
        <position position="158"/>
    </location>
    <ligand>
        <name>ATP</name>
        <dbReference type="ChEBI" id="CHEBI:30616"/>
    </ligand>
</feature>
<keyword evidence="2" id="KW-0723">Serine/threonine-protein kinase</keyword>
<feature type="domain" description="Protein kinase" evidence="9">
    <location>
        <begin position="129"/>
        <end position="471"/>
    </location>
</feature>
<name>A0AAV7EWP5_ARIFI</name>
<dbReference type="InterPro" id="IPR050494">
    <property type="entry name" value="Ser_Thr_dual-spec_kinase"/>
</dbReference>
<feature type="compositionally biased region" description="Polar residues" evidence="8">
    <location>
        <begin position="688"/>
        <end position="715"/>
    </location>
</feature>
<proteinExistence type="inferred from homology"/>
<dbReference type="PROSITE" id="PS00108">
    <property type="entry name" value="PROTEIN_KINASE_ST"/>
    <property type="match status" value="1"/>
</dbReference>
<evidence type="ECO:0000256" key="1">
    <source>
        <dbReference type="ARBA" id="ARBA00008867"/>
    </source>
</evidence>